<feature type="transmembrane region" description="Helical" evidence="10">
    <location>
        <begin position="260"/>
        <end position="279"/>
    </location>
</feature>
<name>A0ABP8HCE5_9BURK</name>
<keyword evidence="9" id="KW-0511">Multifunctional enzyme</keyword>
<accession>A0ABP8HCE5</accession>
<evidence type="ECO:0000256" key="5">
    <source>
        <dbReference type="ARBA" id="ARBA00022692"/>
    </source>
</evidence>
<dbReference type="InterPro" id="IPR010627">
    <property type="entry name" value="Prepilin_pept_A24_N"/>
</dbReference>
<reference evidence="14" key="1">
    <citation type="journal article" date="2019" name="Int. J. Syst. Evol. Microbiol.">
        <title>The Global Catalogue of Microorganisms (GCM) 10K type strain sequencing project: providing services to taxonomists for standard genome sequencing and annotation.</title>
        <authorList>
            <consortium name="The Broad Institute Genomics Platform"/>
            <consortium name="The Broad Institute Genome Sequencing Center for Infectious Disease"/>
            <person name="Wu L."/>
            <person name="Ma J."/>
        </authorList>
    </citation>
    <scope>NUCLEOTIDE SEQUENCE [LARGE SCALE GENOMIC DNA]</scope>
    <source>
        <strain evidence="14">JCM 17666</strain>
    </source>
</reference>
<dbReference type="InterPro" id="IPR014032">
    <property type="entry name" value="Peptidase_A24A_bac"/>
</dbReference>
<protein>
    <recommendedName>
        <fullName evidence="9">Prepilin leader peptidase/N-methyltransferase</fullName>
        <ecNumber evidence="9">2.1.1.-</ecNumber>
        <ecNumber evidence="9">3.4.23.43</ecNumber>
    </recommendedName>
</protein>
<evidence type="ECO:0000256" key="10">
    <source>
        <dbReference type="SAM" id="Phobius"/>
    </source>
</evidence>
<sequence length="284" mass="29893">MTLAQFFAVHPLAAALAAAVLGLVVGSFLNVVIVRLPRMMERGWEVQCAELRGEEPAAAPRFDLSRPRSHCPACSHPLAWYENIPVASWLALRGRCAHCGTAIAWRYPAVELLTAALFAACALRFGAAPAALAAAGFCAACVALAFIDAETLLLPDGITLPLLWAGLLANLWGLFAPLADAVIGAMAGYVLLWLVYWGFLLATGREGMGHGDLKLLAAIGAWTGWQALPAVVLLSSLAGVAIGLALVAMRRAALRQALPFGPYLACAGVAALLGGWGWVRWEAM</sequence>
<evidence type="ECO:0000256" key="6">
    <source>
        <dbReference type="ARBA" id="ARBA00022989"/>
    </source>
</evidence>
<comment type="caution">
    <text evidence="13">The sequence shown here is derived from an EMBL/GenBank/DDBJ whole genome shotgun (WGS) entry which is preliminary data.</text>
</comment>
<dbReference type="InterPro" id="IPR000045">
    <property type="entry name" value="Prepilin_IV_endopep_pep"/>
</dbReference>
<organism evidence="13 14">
    <name type="scientific">Pigmentiphaga soli</name>
    <dbReference type="NCBI Taxonomy" id="1007095"/>
    <lineage>
        <taxon>Bacteria</taxon>
        <taxon>Pseudomonadati</taxon>
        <taxon>Pseudomonadota</taxon>
        <taxon>Betaproteobacteria</taxon>
        <taxon>Burkholderiales</taxon>
        <taxon>Alcaligenaceae</taxon>
        <taxon>Pigmentiphaga</taxon>
    </lineage>
</organism>
<evidence type="ECO:0000259" key="12">
    <source>
        <dbReference type="Pfam" id="PF06750"/>
    </source>
</evidence>
<evidence type="ECO:0000313" key="13">
    <source>
        <dbReference type="EMBL" id="GAA4337336.1"/>
    </source>
</evidence>
<keyword evidence="9" id="KW-0489">Methyltransferase</keyword>
<comment type="catalytic activity">
    <reaction evidence="9">
        <text>Typically cleaves a -Gly-|-Phe- bond to release an N-terminal, basic peptide of 5-8 residues from type IV prepilin, and then N-methylates the new N-terminal amino group, the methyl donor being S-adenosyl-L-methionine.</text>
        <dbReference type="EC" id="3.4.23.43"/>
    </reaction>
</comment>
<keyword evidence="9" id="KW-0808">Transferase</keyword>
<feature type="transmembrane region" description="Helical" evidence="10">
    <location>
        <begin position="222"/>
        <end position="248"/>
    </location>
</feature>
<dbReference type="InterPro" id="IPR050882">
    <property type="entry name" value="Prepilin_peptidase/N-MTase"/>
</dbReference>
<keyword evidence="5 9" id="KW-0812">Transmembrane</keyword>
<dbReference type="Gene3D" id="1.20.120.1220">
    <property type="match status" value="1"/>
</dbReference>
<dbReference type="EC" id="2.1.1.-" evidence="9"/>
<feature type="domain" description="Prepilin type IV endopeptidase peptidase" evidence="11">
    <location>
        <begin position="137"/>
        <end position="244"/>
    </location>
</feature>
<feature type="transmembrane region" description="Helical" evidence="10">
    <location>
        <begin position="182"/>
        <end position="202"/>
    </location>
</feature>
<gene>
    <name evidence="13" type="ORF">GCM10023144_32900</name>
</gene>
<evidence type="ECO:0000256" key="1">
    <source>
        <dbReference type="ARBA" id="ARBA00004429"/>
    </source>
</evidence>
<evidence type="ECO:0000256" key="3">
    <source>
        <dbReference type="ARBA" id="ARBA00022475"/>
    </source>
</evidence>
<feature type="transmembrane region" description="Helical" evidence="10">
    <location>
        <begin position="115"/>
        <end position="146"/>
    </location>
</feature>
<dbReference type="EMBL" id="BAABFO010000017">
    <property type="protein sequence ID" value="GAA4337336.1"/>
    <property type="molecule type" value="Genomic_DNA"/>
</dbReference>
<evidence type="ECO:0000256" key="8">
    <source>
        <dbReference type="RuleBase" id="RU003793"/>
    </source>
</evidence>
<comment type="function">
    <text evidence="9">Plays an essential role in type IV pili and type II pseudopili formation by proteolytically removing the leader sequence from substrate proteins and subsequently monomethylating the alpha-amino group of the newly exposed N-terminal phenylalanine.</text>
</comment>
<proteinExistence type="inferred from homology"/>
<evidence type="ECO:0000256" key="9">
    <source>
        <dbReference type="RuleBase" id="RU003794"/>
    </source>
</evidence>
<evidence type="ECO:0000256" key="4">
    <source>
        <dbReference type="ARBA" id="ARBA00022519"/>
    </source>
</evidence>
<evidence type="ECO:0000259" key="11">
    <source>
        <dbReference type="Pfam" id="PF01478"/>
    </source>
</evidence>
<feature type="transmembrane region" description="Helical" evidence="10">
    <location>
        <begin position="12"/>
        <end position="34"/>
    </location>
</feature>
<feature type="domain" description="Prepilin peptidase A24 N-terminal" evidence="12">
    <location>
        <begin position="20"/>
        <end position="125"/>
    </location>
</feature>
<dbReference type="PANTHER" id="PTHR30487">
    <property type="entry name" value="TYPE 4 PREPILIN-LIKE PROTEINS LEADER PEPTIDE-PROCESSING ENZYME"/>
    <property type="match status" value="1"/>
</dbReference>
<keyword evidence="3" id="KW-1003">Cell membrane</keyword>
<dbReference type="EC" id="3.4.23.43" evidence="9"/>
<dbReference type="PRINTS" id="PR00864">
    <property type="entry name" value="PREPILNPTASE"/>
</dbReference>
<evidence type="ECO:0000256" key="7">
    <source>
        <dbReference type="ARBA" id="ARBA00023136"/>
    </source>
</evidence>
<keyword evidence="7 10" id="KW-0472">Membrane</keyword>
<evidence type="ECO:0000256" key="2">
    <source>
        <dbReference type="ARBA" id="ARBA00005801"/>
    </source>
</evidence>
<feature type="transmembrane region" description="Helical" evidence="10">
    <location>
        <begin position="158"/>
        <end position="175"/>
    </location>
</feature>
<evidence type="ECO:0000313" key="14">
    <source>
        <dbReference type="Proteomes" id="UP001501671"/>
    </source>
</evidence>
<keyword evidence="14" id="KW-1185">Reference proteome</keyword>
<dbReference type="Pfam" id="PF01478">
    <property type="entry name" value="Peptidase_A24"/>
    <property type="match status" value="1"/>
</dbReference>
<comment type="similarity">
    <text evidence="2 8">Belongs to the peptidase A24 family.</text>
</comment>
<keyword evidence="6 10" id="KW-1133">Transmembrane helix</keyword>
<keyword evidence="4" id="KW-0997">Cell inner membrane</keyword>
<keyword evidence="9" id="KW-0645">Protease</keyword>
<dbReference type="Proteomes" id="UP001501671">
    <property type="component" value="Unassembled WGS sequence"/>
</dbReference>
<comment type="subcellular location">
    <subcellularLocation>
        <location evidence="1">Cell inner membrane</location>
        <topology evidence="1">Multi-pass membrane protein</topology>
    </subcellularLocation>
    <subcellularLocation>
        <location evidence="9">Cell membrane</location>
        <topology evidence="9">Multi-pass membrane protein</topology>
    </subcellularLocation>
</comment>
<keyword evidence="9" id="KW-0378">Hydrolase</keyword>
<dbReference type="PANTHER" id="PTHR30487:SF0">
    <property type="entry name" value="PREPILIN LEADER PEPTIDASE_N-METHYLTRANSFERASE-RELATED"/>
    <property type="match status" value="1"/>
</dbReference>
<dbReference type="Pfam" id="PF06750">
    <property type="entry name" value="A24_N_bact"/>
    <property type="match status" value="1"/>
</dbReference>